<dbReference type="InterPro" id="IPR019575">
    <property type="entry name" value="Nuop51_4Fe4S-bd"/>
</dbReference>
<evidence type="ECO:0000259" key="11">
    <source>
        <dbReference type="Pfam" id="PF10589"/>
    </source>
</evidence>
<dbReference type="Pfam" id="PF01512">
    <property type="entry name" value="Complex1_51K"/>
    <property type="match status" value="1"/>
</dbReference>
<sequence>MDVTTLSTLLDDAGLTGRGGADFRTGAKVAVAAQHGADLIVNACDGELGAAKDAWVITHHLAEMLAGAQAVTRGSIQVAASRDSAVLAQLRAQGVATLAVPRRYVASEESSLVSLAHGGLARPFMRSAPVVTGSHDRRGRRFRPTLVLNAETVWRLSQIMDRGVRWFRSFGTAAEPGPRLVTLVNGVARPGVYDAEAGLTVEELLSVGGGPVVEVAARWFGGLGGGFLPAHQEAGVRWSRAGLAPFGIAPGSGVVDVIDARADPWREVEAALDYAAGESAGQCGPCMFGVPGLRDAVAALRRSPTPQRSDQVKHRVRQLAGRGACHYPDGVAGFVDSALRALRPVEVGK</sequence>
<keyword evidence="6" id="KW-0288">FMN</keyword>
<gene>
    <name evidence="12" type="ORF">GCM10010528_00990</name>
</gene>
<keyword evidence="7" id="KW-0479">Metal-binding</keyword>
<dbReference type="Pfam" id="PF10589">
    <property type="entry name" value="NADH_4Fe-4S"/>
    <property type="match status" value="1"/>
</dbReference>
<dbReference type="SUPFAM" id="SSF142984">
    <property type="entry name" value="Nqo1 middle domain-like"/>
    <property type="match status" value="1"/>
</dbReference>
<feature type="domain" description="NADH-ubiquinone oxidoreductase 51kDa subunit iron-sulphur binding" evidence="11">
    <location>
        <begin position="269"/>
        <end position="343"/>
    </location>
</feature>
<evidence type="ECO:0000256" key="8">
    <source>
        <dbReference type="ARBA" id="ARBA00023004"/>
    </source>
</evidence>
<evidence type="ECO:0000256" key="7">
    <source>
        <dbReference type="ARBA" id="ARBA00022723"/>
    </source>
</evidence>
<keyword evidence="13" id="KW-1185">Reference proteome</keyword>
<comment type="similarity">
    <text evidence="3">Belongs to the complex I 51 kDa subunit family.</text>
</comment>
<evidence type="ECO:0000256" key="4">
    <source>
        <dbReference type="ARBA" id="ARBA00022485"/>
    </source>
</evidence>
<evidence type="ECO:0000256" key="5">
    <source>
        <dbReference type="ARBA" id="ARBA00022630"/>
    </source>
</evidence>
<dbReference type="InterPro" id="IPR050837">
    <property type="entry name" value="ComplexI_51kDa_subunit"/>
</dbReference>
<comment type="cofactor">
    <cofactor evidence="1">
        <name>FMN</name>
        <dbReference type="ChEBI" id="CHEBI:58210"/>
    </cofactor>
</comment>
<evidence type="ECO:0000256" key="6">
    <source>
        <dbReference type="ARBA" id="ARBA00022643"/>
    </source>
</evidence>
<evidence type="ECO:0000313" key="12">
    <source>
        <dbReference type="EMBL" id="GAA3022682.1"/>
    </source>
</evidence>
<evidence type="ECO:0000256" key="1">
    <source>
        <dbReference type="ARBA" id="ARBA00001917"/>
    </source>
</evidence>
<evidence type="ECO:0000313" key="13">
    <source>
        <dbReference type="Proteomes" id="UP001501035"/>
    </source>
</evidence>
<dbReference type="InterPro" id="IPR011538">
    <property type="entry name" value="Nuo51_FMN-bd"/>
</dbReference>
<dbReference type="Gene3D" id="1.20.1440.230">
    <property type="entry name" value="NADH-ubiquinone oxidoreductase 51kDa subunit, iron-sulphur binding domain"/>
    <property type="match status" value="1"/>
</dbReference>
<feature type="domain" description="NADH-ubiquinone oxidoreductase 51kDa subunit FMN-binding" evidence="10">
    <location>
        <begin position="11"/>
        <end position="155"/>
    </location>
</feature>
<dbReference type="PANTHER" id="PTHR11780:SF10">
    <property type="entry name" value="NADH DEHYDROGENASE [UBIQUINONE] FLAVOPROTEIN 1, MITOCHONDRIAL"/>
    <property type="match status" value="1"/>
</dbReference>
<comment type="caution">
    <text evidence="12">The sequence shown here is derived from an EMBL/GenBank/DDBJ whole genome shotgun (WGS) entry which is preliminary data.</text>
</comment>
<dbReference type="SUPFAM" id="SSF140490">
    <property type="entry name" value="Nqo1C-terminal domain-like"/>
    <property type="match status" value="1"/>
</dbReference>
<keyword evidence="8" id="KW-0408">Iron</keyword>
<evidence type="ECO:0000256" key="2">
    <source>
        <dbReference type="ARBA" id="ARBA00001966"/>
    </source>
</evidence>
<keyword evidence="9" id="KW-0411">Iron-sulfur</keyword>
<evidence type="ECO:0000256" key="9">
    <source>
        <dbReference type="ARBA" id="ARBA00023014"/>
    </source>
</evidence>
<dbReference type="SUPFAM" id="SSF142019">
    <property type="entry name" value="Nqo1 FMN-binding domain-like"/>
    <property type="match status" value="1"/>
</dbReference>
<keyword evidence="4" id="KW-0004">4Fe-4S</keyword>
<comment type="cofactor">
    <cofactor evidence="2">
        <name>[4Fe-4S] cluster</name>
        <dbReference type="ChEBI" id="CHEBI:49883"/>
    </cofactor>
</comment>
<dbReference type="PANTHER" id="PTHR11780">
    <property type="entry name" value="NADH-UBIQUINONE OXIDOREDUCTASE FLAVOPROTEIN 1 NDUFV1"/>
    <property type="match status" value="1"/>
</dbReference>
<evidence type="ECO:0000259" key="10">
    <source>
        <dbReference type="Pfam" id="PF01512"/>
    </source>
</evidence>
<keyword evidence="5" id="KW-0285">Flavoprotein</keyword>
<dbReference type="Proteomes" id="UP001501035">
    <property type="component" value="Unassembled WGS sequence"/>
</dbReference>
<evidence type="ECO:0000256" key="3">
    <source>
        <dbReference type="ARBA" id="ARBA00007523"/>
    </source>
</evidence>
<dbReference type="InterPro" id="IPR037225">
    <property type="entry name" value="Nuo51_FMN-bd_sf"/>
</dbReference>
<protein>
    <submittedName>
        <fullName evidence="12">NADH-ubiquinone oxidoreductase-F iron-sulfur binding region domain-containing protein</fullName>
    </submittedName>
</protein>
<reference evidence="12 13" key="1">
    <citation type="journal article" date="2019" name="Int. J. Syst. Evol. Microbiol.">
        <title>The Global Catalogue of Microorganisms (GCM) 10K type strain sequencing project: providing services to taxonomists for standard genome sequencing and annotation.</title>
        <authorList>
            <consortium name="The Broad Institute Genomics Platform"/>
            <consortium name="The Broad Institute Genome Sequencing Center for Infectious Disease"/>
            <person name="Wu L."/>
            <person name="Ma J."/>
        </authorList>
    </citation>
    <scope>NUCLEOTIDE SEQUENCE [LARGE SCALE GENOMIC DNA]</scope>
    <source>
        <strain evidence="12 13">JCM 14234</strain>
    </source>
</reference>
<dbReference type="InterPro" id="IPR037207">
    <property type="entry name" value="Nuop51_4Fe4S-bd_sf"/>
</dbReference>
<dbReference type="Gene3D" id="3.10.20.600">
    <property type="match status" value="1"/>
</dbReference>
<organism evidence="12 13">
    <name type="scientific">Gordonia defluvii</name>
    <dbReference type="NCBI Taxonomy" id="283718"/>
    <lineage>
        <taxon>Bacteria</taxon>
        <taxon>Bacillati</taxon>
        <taxon>Actinomycetota</taxon>
        <taxon>Actinomycetes</taxon>
        <taxon>Mycobacteriales</taxon>
        <taxon>Gordoniaceae</taxon>
        <taxon>Gordonia</taxon>
    </lineage>
</organism>
<accession>A0ABN3YD32</accession>
<dbReference type="Gene3D" id="3.40.50.11540">
    <property type="entry name" value="NADH-ubiquinone oxidoreductase 51kDa subunit"/>
    <property type="match status" value="1"/>
</dbReference>
<dbReference type="EMBL" id="BAAAVS010000001">
    <property type="protein sequence ID" value="GAA3022682.1"/>
    <property type="molecule type" value="Genomic_DNA"/>
</dbReference>
<proteinExistence type="inferred from homology"/>
<name>A0ABN3YD32_9ACTN</name>